<feature type="transmembrane region" description="Helical" evidence="2">
    <location>
        <begin position="7"/>
        <end position="24"/>
    </location>
</feature>
<evidence type="ECO:0000256" key="1">
    <source>
        <dbReference type="SAM" id="MobiDB-lite"/>
    </source>
</evidence>
<feature type="transmembrane region" description="Helical" evidence="2">
    <location>
        <begin position="30"/>
        <end position="49"/>
    </location>
</feature>
<dbReference type="OrthoDB" id="9778037at2"/>
<keyword evidence="2" id="KW-1133">Transmembrane helix</keyword>
<dbReference type="EMBL" id="CP036273">
    <property type="protein sequence ID" value="QDU21535.1"/>
    <property type="molecule type" value="Genomic_DNA"/>
</dbReference>
<feature type="domain" description="DUF58" evidence="3">
    <location>
        <begin position="211"/>
        <end position="326"/>
    </location>
</feature>
<name>A0A517XVJ2_9BACT</name>
<accession>A0A517XVJ2</accession>
<evidence type="ECO:0000313" key="5">
    <source>
        <dbReference type="Proteomes" id="UP000319576"/>
    </source>
</evidence>
<feature type="compositionally biased region" description="Basic and acidic residues" evidence="1">
    <location>
        <begin position="180"/>
        <end position="189"/>
    </location>
</feature>
<reference evidence="4 5" key="1">
    <citation type="submission" date="2019-02" db="EMBL/GenBank/DDBJ databases">
        <title>Deep-cultivation of Planctomycetes and their phenomic and genomic characterization uncovers novel biology.</title>
        <authorList>
            <person name="Wiegand S."/>
            <person name="Jogler M."/>
            <person name="Boedeker C."/>
            <person name="Pinto D."/>
            <person name="Vollmers J."/>
            <person name="Rivas-Marin E."/>
            <person name="Kohn T."/>
            <person name="Peeters S.H."/>
            <person name="Heuer A."/>
            <person name="Rast P."/>
            <person name="Oberbeckmann S."/>
            <person name="Bunk B."/>
            <person name="Jeske O."/>
            <person name="Meyerdierks A."/>
            <person name="Storesund J.E."/>
            <person name="Kallscheuer N."/>
            <person name="Luecker S."/>
            <person name="Lage O.M."/>
            <person name="Pohl T."/>
            <person name="Merkel B.J."/>
            <person name="Hornburger P."/>
            <person name="Mueller R.-W."/>
            <person name="Bruemmer F."/>
            <person name="Labrenz M."/>
            <person name="Spormann A.M."/>
            <person name="Op den Camp H."/>
            <person name="Overmann J."/>
            <person name="Amann R."/>
            <person name="Jetten M.S.M."/>
            <person name="Mascher T."/>
            <person name="Medema M.H."/>
            <person name="Devos D.P."/>
            <person name="Kaster A.-K."/>
            <person name="Ovreas L."/>
            <person name="Rohde M."/>
            <person name="Galperin M.Y."/>
            <person name="Jogler C."/>
        </authorList>
    </citation>
    <scope>NUCLEOTIDE SEQUENCE [LARGE SCALE GENOMIC DNA]</scope>
    <source>
        <strain evidence="4 5">ETA_A1</strain>
    </source>
</reference>
<evidence type="ECO:0000313" key="4">
    <source>
        <dbReference type="EMBL" id="QDU21535.1"/>
    </source>
</evidence>
<dbReference type="PANTHER" id="PTHR33608:SF6">
    <property type="entry name" value="BLL2464 PROTEIN"/>
    <property type="match status" value="1"/>
</dbReference>
<dbReference type="Proteomes" id="UP000319576">
    <property type="component" value="Chromosome"/>
</dbReference>
<dbReference type="AlphaFoldDB" id="A0A517XVJ2"/>
<keyword evidence="5" id="KW-1185">Reference proteome</keyword>
<gene>
    <name evidence="4" type="ORF">ETAA1_35020</name>
</gene>
<keyword evidence="2" id="KW-0472">Membrane</keyword>
<protein>
    <recommendedName>
        <fullName evidence="3">DUF58 domain-containing protein</fullName>
    </recommendedName>
</protein>
<dbReference type="KEGG" id="uli:ETAA1_35020"/>
<dbReference type="Pfam" id="PF01882">
    <property type="entry name" value="DUF58"/>
    <property type="match status" value="1"/>
</dbReference>
<feature type="transmembrane region" description="Helical" evidence="2">
    <location>
        <begin position="429"/>
        <end position="454"/>
    </location>
</feature>
<proteinExistence type="predicted"/>
<dbReference type="PANTHER" id="PTHR33608">
    <property type="entry name" value="BLL2464 PROTEIN"/>
    <property type="match status" value="1"/>
</dbReference>
<evidence type="ECO:0000256" key="2">
    <source>
        <dbReference type="SAM" id="Phobius"/>
    </source>
</evidence>
<sequence length="667" mass="74667">MLTARGYWFLVLVAFLLALGVVVLPDYTVVPAILGLTLFAWFAWEWVMFRTRVLACVPRMRAERRLVQGGREVPMVWAGLPFEVRLCVAHDGFARLPFVFLEDRLPQAADLDAGSNSGAYLISAEEPANLTFTLKAPGPGVLRFEGVRVRVADVHGFFHVRRFLRDEVETLILPPFTDEEGRQRADKRMNTLPPPGGHRLRRPGSGSELLDLRDYIPGDPPKMIAWKASARRDRLITKEYESDVPVRAVLFLDTSEGVRLGPPGTTPLARMAALASGVAQAAAANRDLVGLTTFDEEAALALKPARTRIHMLDMMRRLAEAAALQPTPRGAPPEQLTRRAYPLAEELYPELTDRKLNTVPLSRLWLPMLERWWGWIVLLLILSPVLTASSIAYFGPNKIASWWIDTTAKMGLSLIRNSFVRRTDGIFGLFLRFGCLLVTFLLPSLIGGLIWLIYGVRGWFGAKKVELVQRKRLCAVMAQLDGTGVDAVERLVHDDAAYAVRVGKFLADRQIRVPVPLYDDLGRFRFRSPGKVQVLAAELVRAVSRARDNELYVILADLAELGPDLGPLEKAARVARARKHHVMVILPWPADLPGPDDKPTPKLPGRNPTMKAATVLDAMAKHYHEQFRRVRRALGRSGATVIRVNETDPVRVVLDRLDRLRGLRTRR</sequence>
<dbReference type="RefSeq" id="WP_145240564.1">
    <property type="nucleotide sequence ID" value="NZ_CP036273.1"/>
</dbReference>
<feature type="region of interest" description="Disordered" evidence="1">
    <location>
        <begin position="180"/>
        <end position="204"/>
    </location>
</feature>
<organism evidence="4 5">
    <name type="scientific">Urbifossiella limnaea</name>
    <dbReference type="NCBI Taxonomy" id="2528023"/>
    <lineage>
        <taxon>Bacteria</taxon>
        <taxon>Pseudomonadati</taxon>
        <taxon>Planctomycetota</taxon>
        <taxon>Planctomycetia</taxon>
        <taxon>Gemmatales</taxon>
        <taxon>Gemmataceae</taxon>
        <taxon>Urbifossiella</taxon>
    </lineage>
</organism>
<dbReference type="InterPro" id="IPR002881">
    <property type="entry name" value="DUF58"/>
</dbReference>
<feature type="transmembrane region" description="Helical" evidence="2">
    <location>
        <begin position="372"/>
        <end position="394"/>
    </location>
</feature>
<evidence type="ECO:0000259" key="3">
    <source>
        <dbReference type="Pfam" id="PF01882"/>
    </source>
</evidence>
<keyword evidence="2" id="KW-0812">Transmembrane</keyword>